<feature type="transmembrane region" description="Helical" evidence="1">
    <location>
        <begin position="12"/>
        <end position="36"/>
    </location>
</feature>
<keyword evidence="1" id="KW-0472">Membrane</keyword>
<evidence type="ECO:0000313" key="2">
    <source>
        <dbReference type="EMBL" id="KAK3231972.1"/>
    </source>
</evidence>
<evidence type="ECO:0000256" key="1">
    <source>
        <dbReference type="SAM" id="Phobius"/>
    </source>
</evidence>
<reference evidence="2" key="1">
    <citation type="journal article" date="2023" name="Plant J.">
        <title>Genome sequences and population genomics provide insights into the demographic history, inbreeding, and mutation load of two 'living fossil' tree species of Dipteronia.</title>
        <authorList>
            <person name="Feng Y."/>
            <person name="Comes H.P."/>
            <person name="Chen J."/>
            <person name="Zhu S."/>
            <person name="Lu R."/>
            <person name="Zhang X."/>
            <person name="Li P."/>
            <person name="Qiu J."/>
            <person name="Olsen K.M."/>
            <person name="Qiu Y."/>
        </authorList>
    </citation>
    <scope>NUCLEOTIDE SEQUENCE</scope>
    <source>
        <strain evidence="2">NBL</strain>
    </source>
</reference>
<keyword evidence="3" id="KW-1185">Reference proteome</keyword>
<keyword evidence="1" id="KW-1133">Transmembrane helix</keyword>
<dbReference type="PROSITE" id="PS51257">
    <property type="entry name" value="PROKAR_LIPOPROTEIN"/>
    <property type="match status" value="1"/>
</dbReference>
<dbReference type="EMBL" id="JANJYJ010000001">
    <property type="protein sequence ID" value="KAK3231972.1"/>
    <property type="molecule type" value="Genomic_DNA"/>
</dbReference>
<accession>A0AAE0B9X2</accession>
<gene>
    <name evidence="2" type="ORF">Dsin_003853</name>
</gene>
<proteinExistence type="predicted"/>
<feature type="transmembrane region" description="Helical" evidence="1">
    <location>
        <begin position="48"/>
        <end position="70"/>
    </location>
</feature>
<comment type="caution">
    <text evidence="2">The sequence shown here is derived from an EMBL/GenBank/DDBJ whole genome shotgun (WGS) entry which is preliminary data.</text>
</comment>
<organism evidence="2 3">
    <name type="scientific">Dipteronia sinensis</name>
    <dbReference type="NCBI Taxonomy" id="43782"/>
    <lineage>
        <taxon>Eukaryota</taxon>
        <taxon>Viridiplantae</taxon>
        <taxon>Streptophyta</taxon>
        <taxon>Embryophyta</taxon>
        <taxon>Tracheophyta</taxon>
        <taxon>Spermatophyta</taxon>
        <taxon>Magnoliopsida</taxon>
        <taxon>eudicotyledons</taxon>
        <taxon>Gunneridae</taxon>
        <taxon>Pentapetalae</taxon>
        <taxon>rosids</taxon>
        <taxon>malvids</taxon>
        <taxon>Sapindales</taxon>
        <taxon>Sapindaceae</taxon>
        <taxon>Hippocastanoideae</taxon>
        <taxon>Acereae</taxon>
        <taxon>Dipteronia</taxon>
    </lineage>
</organism>
<sequence>MEARLGRPNPSFHVSTSLAFGCHFWDYFYAFVNIILYKLQVTYAAKYAQLQFLSLVFAYVVRYLFVAQITLPFKPRTTKHSSADDNTLSFPWSMAALAVSYLLLSAIIYADLLKQVLSELADLLFSLSFHNRFVLDQFSSTSSHFHNIVPQVLTFVSRSAQISSSKCTLFSVVVLQLGL</sequence>
<dbReference type="AlphaFoldDB" id="A0AAE0B9X2"/>
<keyword evidence="1" id="KW-0812">Transmembrane</keyword>
<protein>
    <submittedName>
        <fullName evidence="2">Uncharacterized protein</fullName>
    </submittedName>
</protein>
<evidence type="ECO:0000313" key="3">
    <source>
        <dbReference type="Proteomes" id="UP001281410"/>
    </source>
</evidence>
<feature type="transmembrane region" description="Helical" evidence="1">
    <location>
        <begin position="90"/>
        <end position="110"/>
    </location>
</feature>
<dbReference type="Proteomes" id="UP001281410">
    <property type="component" value="Unassembled WGS sequence"/>
</dbReference>
<name>A0AAE0B9X2_9ROSI</name>